<reference evidence="1 2" key="1">
    <citation type="submission" date="2019-04" db="EMBL/GenBank/DDBJ databases">
        <authorList>
            <person name="Liu Q."/>
            <person name="Xin Y.-H."/>
        </authorList>
    </citation>
    <scope>NUCLEOTIDE SEQUENCE [LARGE SCALE GENOMIC DNA]</scope>
    <source>
        <strain evidence="1 2">AM23</strain>
    </source>
</reference>
<gene>
    <name evidence="1" type="ORF">E8P82_10750</name>
</gene>
<name>A0A4S5E328_9MICC</name>
<dbReference type="PROSITE" id="PS51257">
    <property type="entry name" value="PROKAR_LIPOPROTEIN"/>
    <property type="match status" value="1"/>
</dbReference>
<evidence type="ECO:0000313" key="1">
    <source>
        <dbReference type="EMBL" id="THJ65762.1"/>
    </source>
</evidence>
<comment type="caution">
    <text evidence="1">The sequence shown here is derived from an EMBL/GenBank/DDBJ whole genome shotgun (WGS) entry which is preliminary data.</text>
</comment>
<evidence type="ECO:0000313" key="2">
    <source>
        <dbReference type="Proteomes" id="UP000305233"/>
    </source>
</evidence>
<keyword evidence="2" id="KW-1185">Reference proteome</keyword>
<dbReference type="Proteomes" id="UP000305233">
    <property type="component" value="Unassembled WGS sequence"/>
</dbReference>
<proteinExistence type="predicted"/>
<organism evidence="1 2">
    <name type="scientific">Arthrobacter echini</name>
    <dbReference type="NCBI Taxonomy" id="1529066"/>
    <lineage>
        <taxon>Bacteria</taxon>
        <taxon>Bacillati</taxon>
        <taxon>Actinomycetota</taxon>
        <taxon>Actinomycetes</taxon>
        <taxon>Micrococcales</taxon>
        <taxon>Micrococcaceae</taxon>
        <taxon>Arthrobacter</taxon>
    </lineage>
</organism>
<sequence>MGRQNPPRNAARVVLLGCAVVVSTGCAPSFSEVEKRDMRDTKSDYQRAVLDDLVVSEAEYRNAVDATRDCLQDKGFGVGGVEQDGNQLGFSSSYDGPHAASEGAMQACHDEYLNQVAAVWVSQRISLTS</sequence>
<dbReference type="RefSeq" id="WP_136454811.1">
    <property type="nucleotide sequence ID" value="NZ_SSWH01000009.1"/>
</dbReference>
<dbReference type="OrthoDB" id="5113861at2"/>
<dbReference type="AlphaFoldDB" id="A0A4S5E328"/>
<protein>
    <submittedName>
        <fullName evidence="1">Uncharacterized protein</fullName>
    </submittedName>
</protein>
<accession>A0A4S5E328</accession>
<dbReference type="EMBL" id="SSWH01000009">
    <property type="protein sequence ID" value="THJ65762.1"/>
    <property type="molecule type" value="Genomic_DNA"/>
</dbReference>